<organism evidence="2 3">
    <name type="scientific">Caenimonas aquaedulcis</name>
    <dbReference type="NCBI Taxonomy" id="2793270"/>
    <lineage>
        <taxon>Bacteria</taxon>
        <taxon>Pseudomonadati</taxon>
        <taxon>Pseudomonadota</taxon>
        <taxon>Betaproteobacteria</taxon>
        <taxon>Burkholderiales</taxon>
        <taxon>Comamonadaceae</taxon>
        <taxon>Caenimonas</taxon>
    </lineage>
</organism>
<dbReference type="AlphaFoldDB" id="A0A931H812"/>
<name>A0A931H812_9BURK</name>
<gene>
    <name evidence="2" type="ORF">I5803_20405</name>
</gene>
<dbReference type="RefSeq" id="WP_196988144.1">
    <property type="nucleotide sequence ID" value="NZ_JADWYS010000001.1"/>
</dbReference>
<comment type="caution">
    <text evidence="2">The sequence shown here is derived from an EMBL/GenBank/DDBJ whole genome shotgun (WGS) entry which is preliminary data.</text>
</comment>
<evidence type="ECO:0000313" key="3">
    <source>
        <dbReference type="Proteomes" id="UP000651050"/>
    </source>
</evidence>
<evidence type="ECO:0000313" key="2">
    <source>
        <dbReference type="EMBL" id="MBG9390404.1"/>
    </source>
</evidence>
<dbReference type="Proteomes" id="UP000651050">
    <property type="component" value="Unassembled WGS sequence"/>
</dbReference>
<sequence>MRPKFFAKFTTYITKKNTSSYRSCPHQYRCSSDARQSKGASRDPACGHRADGSGLKSDVEPQRLSGSLHDILLGHLPTFEEGSARLDQGKVGPKILERLRRYLCESIKRRQVTVLNLLSNDCQAACLKPRVESQTPKIALDSRPGIGRRRQWFSFQMCVYGLIYPRKLLKGRGELIRVCGR</sequence>
<evidence type="ECO:0000256" key="1">
    <source>
        <dbReference type="SAM" id="MobiDB-lite"/>
    </source>
</evidence>
<keyword evidence="3" id="KW-1185">Reference proteome</keyword>
<proteinExistence type="predicted"/>
<dbReference type="EMBL" id="JADWYS010000001">
    <property type="protein sequence ID" value="MBG9390404.1"/>
    <property type="molecule type" value="Genomic_DNA"/>
</dbReference>
<feature type="region of interest" description="Disordered" evidence="1">
    <location>
        <begin position="33"/>
        <end position="61"/>
    </location>
</feature>
<accession>A0A931H812</accession>
<protein>
    <submittedName>
        <fullName evidence="2">Uncharacterized protein</fullName>
    </submittedName>
</protein>
<feature type="compositionally biased region" description="Basic and acidic residues" evidence="1">
    <location>
        <begin position="45"/>
        <end position="61"/>
    </location>
</feature>
<reference evidence="2" key="1">
    <citation type="submission" date="2020-11" db="EMBL/GenBank/DDBJ databases">
        <title>Bacterial whole genome sequence for Caenimonas sp. DR4.4.</title>
        <authorList>
            <person name="Le V."/>
            <person name="Ko S.-R."/>
            <person name="Ahn C.-Y."/>
            <person name="Oh H.-M."/>
        </authorList>
    </citation>
    <scope>NUCLEOTIDE SEQUENCE</scope>
    <source>
        <strain evidence="2">DR4.4</strain>
    </source>
</reference>